<feature type="compositionally biased region" description="Basic and acidic residues" evidence="3">
    <location>
        <begin position="28"/>
        <end position="40"/>
    </location>
</feature>
<protein>
    <recommendedName>
        <fullName evidence="4">Non-haem dioxygenase N-terminal domain-containing protein</fullName>
    </recommendedName>
</protein>
<gene>
    <name evidence="5" type="ORF">F2Q69_00015259</name>
</gene>
<feature type="compositionally biased region" description="Low complexity" evidence="3">
    <location>
        <begin position="42"/>
        <end position="64"/>
    </location>
</feature>
<evidence type="ECO:0000313" key="6">
    <source>
        <dbReference type="Proteomes" id="UP000712600"/>
    </source>
</evidence>
<evidence type="ECO:0000256" key="2">
    <source>
        <dbReference type="ARBA" id="ARBA00023004"/>
    </source>
</evidence>
<dbReference type="EMBL" id="QGKX02000996">
    <property type="protein sequence ID" value="KAF3558358.1"/>
    <property type="molecule type" value="Genomic_DNA"/>
</dbReference>
<name>A0A8S9R3R7_BRACR</name>
<dbReference type="Proteomes" id="UP000712600">
    <property type="component" value="Unassembled WGS sequence"/>
</dbReference>
<evidence type="ECO:0000256" key="3">
    <source>
        <dbReference type="SAM" id="MobiDB-lite"/>
    </source>
</evidence>
<feature type="region of interest" description="Disordered" evidence="3">
    <location>
        <begin position="1"/>
        <end position="72"/>
    </location>
</feature>
<dbReference type="Pfam" id="PF14226">
    <property type="entry name" value="DIOX_N"/>
    <property type="match status" value="1"/>
</dbReference>
<dbReference type="InterPro" id="IPR050231">
    <property type="entry name" value="Iron_ascorbate_oxido_reductase"/>
</dbReference>
<organism evidence="5 6">
    <name type="scientific">Brassica cretica</name>
    <name type="common">Mustard</name>
    <dbReference type="NCBI Taxonomy" id="69181"/>
    <lineage>
        <taxon>Eukaryota</taxon>
        <taxon>Viridiplantae</taxon>
        <taxon>Streptophyta</taxon>
        <taxon>Embryophyta</taxon>
        <taxon>Tracheophyta</taxon>
        <taxon>Spermatophyta</taxon>
        <taxon>Magnoliopsida</taxon>
        <taxon>eudicotyledons</taxon>
        <taxon>Gunneridae</taxon>
        <taxon>Pentapetalae</taxon>
        <taxon>rosids</taxon>
        <taxon>malvids</taxon>
        <taxon>Brassicales</taxon>
        <taxon>Brassicaceae</taxon>
        <taxon>Brassiceae</taxon>
        <taxon>Brassica</taxon>
    </lineage>
</organism>
<dbReference type="GO" id="GO:0046872">
    <property type="term" value="F:metal ion binding"/>
    <property type="evidence" value="ECO:0007669"/>
    <property type="project" value="UniProtKB-KW"/>
</dbReference>
<comment type="caution">
    <text evidence="5">The sequence shown here is derived from an EMBL/GenBank/DDBJ whole genome shotgun (WGS) entry which is preliminary data.</text>
</comment>
<proteinExistence type="predicted"/>
<dbReference type="PANTHER" id="PTHR47990">
    <property type="entry name" value="2-OXOGLUTARATE (2OG) AND FE(II)-DEPENDENT OXYGENASE SUPERFAMILY PROTEIN-RELATED"/>
    <property type="match status" value="1"/>
</dbReference>
<dbReference type="InterPro" id="IPR026992">
    <property type="entry name" value="DIOX_N"/>
</dbReference>
<dbReference type="SUPFAM" id="SSF51197">
    <property type="entry name" value="Clavaminate synthase-like"/>
    <property type="match status" value="1"/>
</dbReference>
<dbReference type="Gene3D" id="2.60.120.330">
    <property type="entry name" value="B-lactam Antibiotic, Isopenicillin N Synthase, Chain"/>
    <property type="match status" value="1"/>
</dbReference>
<keyword evidence="2" id="KW-0408">Iron</keyword>
<dbReference type="InterPro" id="IPR027443">
    <property type="entry name" value="IPNS-like_sf"/>
</dbReference>
<dbReference type="AlphaFoldDB" id="A0A8S9R3R7"/>
<keyword evidence="1" id="KW-0479">Metal-binding</keyword>
<evidence type="ECO:0000256" key="1">
    <source>
        <dbReference type="ARBA" id="ARBA00022723"/>
    </source>
</evidence>
<accession>A0A8S9R3R7</accession>
<sequence>MHGYGMGPGSEWSTENWPRSPGESIRGTIERADQKHDRARLASWPVSRPSSPASRPATRPCSPATQPATRPCSPGVLARVTAVLAGDPFRFLRTLDFVNFLLTAAAQESKVSALCNLSISFSIVNPKSIPPFCLSNYRRGFPAKLQTTRTDLCSIHVLEEAIQSHMRSGIVWRGVPVGEHDVSIMVVVIHPQIFDNEFGFDARVLNNQPSNIQSEYVWSDEDKPSTDIKELQVPILDISSFLSGQDNHVATSQAARLVSEAAKLHGFFLVTNHGVQEGILARAYKCMGTFFDFPASEKQKAKRKWGEISGYADSFAGRFYSELPWKETLTFRFSAEEKLRSSTETVKDLRF</sequence>
<feature type="domain" description="Non-haem dioxygenase N-terminal" evidence="4">
    <location>
        <begin position="233"/>
        <end position="337"/>
    </location>
</feature>
<evidence type="ECO:0000259" key="4">
    <source>
        <dbReference type="Pfam" id="PF14226"/>
    </source>
</evidence>
<evidence type="ECO:0000313" key="5">
    <source>
        <dbReference type="EMBL" id="KAF3558358.1"/>
    </source>
</evidence>
<reference evidence="5" key="1">
    <citation type="submission" date="2019-12" db="EMBL/GenBank/DDBJ databases">
        <title>Genome sequencing and annotation of Brassica cretica.</title>
        <authorList>
            <person name="Studholme D.J."/>
            <person name="Sarris P."/>
        </authorList>
    </citation>
    <scope>NUCLEOTIDE SEQUENCE</scope>
    <source>
        <strain evidence="5">PFS-109/04</strain>
        <tissue evidence="5">Leaf</tissue>
    </source>
</reference>